<evidence type="ECO:0000259" key="1">
    <source>
        <dbReference type="Pfam" id="PF12697"/>
    </source>
</evidence>
<name>A0A159Z6P0_9RHOB</name>
<dbReference type="InterPro" id="IPR000073">
    <property type="entry name" value="AB_hydrolase_1"/>
</dbReference>
<proteinExistence type="predicted"/>
<feature type="domain" description="AB hydrolase-1" evidence="1">
    <location>
        <begin position="46"/>
        <end position="275"/>
    </location>
</feature>
<protein>
    <submittedName>
        <fullName evidence="2">Alpha/beta hydrolase fold protein</fullName>
    </submittedName>
</protein>
<dbReference type="GO" id="GO:0016787">
    <property type="term" value="F:hydrolase activity"/>
    <property type="evidence" value="ECO:0007669"/>
    <property type="project" value="UniProtKB-KW"/>
</dbReference>
<dbReference type="SUPFAM" id="SSF53474">
    <property type="entry name" value="alpha/beta-Hydrolases"/>
    <property type="match status" value="1"/>
</dbReference>
<organism evidence="2 3">
    <name type="scientific">Frigidibacter mobilis</name>
    <dbReference type="NCBI Taxonomy" id="1335048"/>
    <lineage>
        <taxon>Bacteria</taxon>
        <taxon>Pseudomonadati</taxon>
        <taxon>Pseudomonadota</taxon>
        <taxon>Alphaproteobacteria</taxon>
        <taxon>Rhodobacterales</taxon>
        <taxon>Paracoccaceae</taxon>
        <taxon>Frigidibacter</taxon>
    </lineage>
</organism>
<dbReference type="Gene3D" id="3.40.50.1820">
    <property type="entry name" value="alpha/beta hydrolase"/>
    <property type="match status" value="1"/>
</dbReference>
<dbReference type="KEGG" id="daa:AKL17_2888"/>
<dbReference type="STRING" id="1335048.AKL17_2888"/>
<dbReference type="InterPro" id="IPR029058">
    <property type="entry name" value="AB_hydrolase_fold"/>
</dbReference>
<dbReference type="PRINTS" id="PR00111">
    <property type="entry name" value="ABHYDROLASE"/>
</dbReference>
<dbReference type="PANTHER" id="PTHR43798">
    <property type="entry name" value="MONOACYLGLYCEROL LIPASE"/>
    <property type="match status" value="1"/>
</dbReference>
<dbReference type="InterPro" id="IPR050266">
    <property type="entry name" value="AB_hydrolase_sf"/>
</dbReference>
<dbReference type="EMBL" id="CP012661">
    <property type="protein sequence ID" value="AMY70124.1"/>
    <property type="molecule type" value="Genomic_DNA"/>
</dbReference>
<accession>A0A159Z6P0</accession>
<evidence type="ECO:0000313" key="3">
    <source>
        <dbReference type="Proteomes" id="UP000076128"/>
    </source>
</evidence>
<evidence type="ECO:0000313" key="2">
    <source>
        <dbReference type="EMBL" id="AMY70124.1"/>
    </source>
</evidence>
<keyword evidence="3" id="KW-1185">Reference proteome</keyword>
<reference evidence="2 3" key="1">
    <citation type="submission" date="2015-09" db="EMBL/GenBank/DDBJ databases">
        <title>Complete genome sequence of Defluviimonas alba cai42t isolated from an oilfield in Xinjiang.</title>
        <authorList>
            <person name="Geng S."/>
            <person name="Pan X."/>
            <person name="Wu X."/>
        </authorList>
    </citation>
    <scope>NUCLEOTIDE SEQUENCE [LARGE SCALE GENOMIC DNA]</scope>
    <source>
        <strain evidence="3">cai42</strain>
    </source>
</reference>
<dbReference type="Pfam" id="PF12697">
    <property type="entry name" value="Abhydrolase_6"/>
    <property type="match status" value="1"/>
</dbReference>
<gene>
    <name evidence="2" type="ORF">AKL17_2888</name>
</gene>
<sequence length="290" mass="30414">MTVAQNTLASEVPPSLQDAFAELGTAKRRLTRRGTAYVQLGQGEPLVLVHGVGMRLEAWAPQIVHFARSHTVIALDMPGHGSSAALPIGSNLRDFVGWLGDVLDDLGLEAVNVAGHSMGALIAGGAAVTLPDRILRVACLNAAYRRSMAAKRAVLERAAAIWTEGIDPDGPIGRWFDGSEGSREVSTIVHGWLAGASAQSYAVTYTAFATGDEIYAGAWPGITVPALFLTGAGDPNSTPEMSRQMAALAPRGQLSIIEGHRHMVNLTAPGQVNAAMETWLNTGCVAAGTR</sequence>
<dbReference type="Proteomes" id="UP000076128">
    <property type="component" value="Chromosome"/>
</dbReference>
<keyword evidence="2" id="KW-0378">Hydrolase</keyword>
<dbReference type="PATRIC" id="fig|1335048.3.peg.3003"/>
<dbReference type="AlphaFoldDB" id="A0A159Z6P0"/>